<dbReference type="AlphaFoldDB" id="A0A239KAL1"/>
<dbReference type="GO" id="GO:0008270">
    <property type="term" value="F:zinc ion binding"/>
    <property type="evidence" value="ECO:0007669"/>
    <property type="project" value="InterPro"/>
</dbReference>
<evidence type="ECO:0000313" key="3">
    <source>
        <dbReference type="EMBL" id="SNT15000.1"/>
    </source>
</evidence>
<feature type="domain" description="UBP-type" evidence="2">
    <location>
        <begin position="2"/>
        <end position="87"/>
    </location>
</feature>
<keyword evidence="3" id="KW-0378">Hydrolase</keyword>
<evidence type="ECO:0000259" key="2">
    <source>
        <dbReference type="PROSITE" id="PS50271"/>
    </source>
</evidence>
<dbReference type="PROSITE" id="PS50271">
    <property type="entry name" value="ZF_UBP"/>
    <property type="match status" value="1"/>
</dbReference>
<keyword evidence="4" id="KW-1185">Reference proteome</keyword>
<dbReference type="GO" id="GO:0016787">
    <property type="term" value="F:hydrolase activity"/>
    <property type="evidence" value="ECO:0007669"/>
    <property type="project" value="UniProtKB-KW"/>
</dbReference>
<dbReference type="InterPro" id="IPR001607">
    <property type="entry name" value="Znf_UBP"/>
</dbReference>
<dbReference type="RefSeq" id="WP_089327396.1">
    <property type="nucleotide sequence ID" value="NZ_FZOR01000017.1"/>
</dbReference>
<organism evidence="3 4">
    <name type="scientific">Actinomadura meyerae</name>
    <dbReference type="NCBI Taxonomy" id="240840"/>
    <lineage>
        <taxon>Bacteria</taxon>
        <taxon>Bacillati</taxon>
        <taxon>Actinomycetota</taxon>
        <taxon>Actinomycetes</taxon>
        <taxon>Streptosporangiales</taxon>
        <taxon>Thermomonosporaceae</taxon>
        <taxon>Actinomadura</taxon>
    </lineage>
</organism>
<protein>
    <submittedName>
        <fullName evidence="3">Ubiquitin-hydrolase Zn-finger-containing protein</fullName>
    </submittedName>
</protein>
<dbReference type="OrthoDB" id="120315at2"/>
<dbReference type="Proteomes" id="UP000198318">
    <property type="component" value="Unassembled WGS sequence"/>
</dbReference>
<evidence type="ECO:0000256" key="1">
    <source>
        <dbReference type="SAM" id="MobiDB-lite"/>
    </source>
</evidence>
<dbReference type="EMBL" id="FZOR01000017">
    <property type="protein sequence ID" value="SNT15000.1"/>
    <property type="molecule type" value="Genomic_DNA"/>
</dbReference>
<sequence>MATCEHVQTLPAEDPAPNTPQGCQECLEEGTRWVHLRLCLACGHVGCCDSSPMRHATGHFHKEGHPIARSFEPGEDWRWCFADELIV</sequence>
<accession>A0A239KAL1</accession>
<name>A0A239KAL1_9ACTN</name>
<dbReference type="Pfam" id="PF02148">
    <property type="entry name" value="zf-UBP"/>
    <property type="match status" value="1"/>
</dbReference>
<feature type="region of interest" description="Disordered" evidence="1">
    <location>
        <begin position="1"/>
        <end position="21"/>
    </location>
</feature>
<dbReference type="SUPFAM" id="SSF57850">
    <property type="entry name" value="RING/U-box"/>
    <property type="match status" value="1"/>
</dbReference>
<dbReference type="Gene3D" id="3.30.40.10">
    <property type="entry name" value="Zinc/RING finger domain, C3HC4 (zinc finger)"/>
    <property type="match status" value="1"/>
</dbReference>
<dbReference type="InterPro" id="IPR013083">
    <property type="entry name" value="Znf_RING/FYVE/PHD"/>
</dbReference>
<reference evidence="3 4" key="1">
    <citation type="submission" date="2017-06" db="EMBL/GenBank/DDBJ databases">
        <authorList>
            <person name="Kim H.J."/>
            <person name="Triplett B.A."/>
        </authorList>
    </citation>
    <scope>NUCLEOTIDE SEQUENCE [LARGE SCALE GENOMIC DNA]</scope>
    <source>
        <strain evidence="3 4">DSM 44715</strain>
    </source>
</reference>
<evidence type="ECO:0000313" key="4">
    <source>
        <dbReference type="Proteomes" id="UP000198318"/>
    </source>
</evidence>
<gene>
    <name evidence="3" type="ORF">SAMN05443665_101785</name>
</gene>
<proteinExistence type="predicted"/>